<reference evidence="7" key="1">
    <citation type="submission" date="2013-01" db="EMBL/GenBank/DDBJ databases">
        <title>Draft Genome Sequence of a Mulberry Tree, Morus notabilis C.K. Schneid.</title>
        <authorList>
            <person name="He N."/>
            <person name="Zhao S."/>
        </authorList>
    </citation>
    <scope>NUCLEOTIDE SEQUENCE</scope>
</reference>
<name>W9R0L2_9ROSA</name>
<sequence length="496" mass="54859">MTGEQAELVFIPAPGMGHIVSTVEIAKLLVARDSRLFISVLIMKFPLTDSKVSSHTEVFLSSSASISDRIKFIDLPAVQIDGEAFKPINFLFRFFEDQKPLVRDAVKKLVDSGSGPRLAGFVIDMFCTTMTDVADEFGVPSYLFFTSGAGSLSFMFHTQVLNDNHNVDITELKDKPDSELLVPGFINPVPVKVLPGVLFDKEALPLFLNHHRKMRKMKGILVNTFMELESNVIQSLSNRESFPPIYPVGPILNLSPGVADKKTTEIVAWLDRQPTSSVVFLCFGSMGCFGGDQVKEIALALETSGVPFLWSLRQPPQKGSMVPVPTDYTDPNEVLPEGFLDRTTEIGKVIGWAPQTTILAHPAVGGFVSHCGWNSTLESLWFGVPVATWPLYAEQQLNAFQLVRELGLAVEIKVDYRKDFNESTGNEPGVVILKAEEIERGIRSVMVHDSDIRKKVKEMSEKSRKGLLEGGASSFLGRFIDDVIDNLSSRLESQIY</sequence>
<dbReference type="InterPro" id="IPR035595">
    <property type="entry name" value="UDP_glycos_trans_CS"/>
</dbReference>
<dbReference type="GO" id="GO:0035251">
    <property type="term" value="F:UDP-glucosyltransferase activity"/>
    <property type="evidence" value="ECO:0007669"/>
    <property type="project" value="InterPro"/>
</dbReference>
<evidence type="ECO:0000256" key="4">
    <source>
        <dbReference type="RuleBase" id="RU003718"/>
    </source>
</evidence>
<evidence type="ECO:0000256" key="3">
    <source>
        <dbReference type="ARBA" id="ARBA00022679"/>
    </source>
</evidence>
<evidence type="ECO:0000313" key="6">
    <source>
        <dbReference type="EMBL" id="EXB53575.1"/>
    </source>
</evidence>
<evidence type="ECO:0000256" key="2">
    <source>
        <dbReference type="ARBA" id="ARBA00022676"/>
    </source>
</evidence>
<keyword evidence="3 4" id="KW-0808">Transferase</keyword>
<evidence type="ECO:0000313" key="7">
    <source>
        <dbReference type="Proteomes" id="UP000030645"/>
    </source>
</evidence>
<keyword evidence="7" id="KW-1185">Reference proteome</keyword>
<dbReference type="FunFam" id="3.40.50.2000:FF:000056">
    <property type="entry name" value="Glycosyltransferase"/>
    <property type="match status" value="1"/>
</dbReference>
<dbReference type="STRING" id="981085.W9R0L2"/>
<proteinExistence type="inferred from homology"/>
<dbReference type="OrthoDB" id="5835829at2759"/>
<dbReference type="Proteomes" id="UP000030645">
    <property type="component" value="Unassembled WGS sequence"/>
</dbReference>
<dbReference type="AlphaFoldDB" id="W9R0L2"/>
<dbReference type="eggNOG" id="KOG1192">
    <property type="taxonomic scope" value="Eukaryota"/>
</dbReference>
<dbReference type="KEGG" id="mnt:21392651"/>
<organism evidence="6 7">
    <name type="scientific">Morus notabilis</name>
    <dbReference type="NCBI Taxonomy" id="981085"/>
    <lineage>
        <taxon>Eukaryota</taxon>
        <taxon>Viridiplantae</taxon>
        <taxon>Streptophyta</taxon>
        <taxon>Embryophyta</taxon>
        <taxon>Tracheophyta</taxon>
        <taxon>Spermatophyta</taxon>
        <taxon>Magnoliopsida</taxon>
        <taxon>eudicotyledons</taxon>
        <taxon>Gunneridae</taxon>
        <taxon>Pentapetalae</taxon>
        <taxon>rosids</taxon>
        <taxon>fabids</taxon>
        <taxon>Rosales</taxon>
        <taxon>Moraceae</taxon>
        <taxon>Moreae</taxon>
        <taxon>Morus</taxon>
    </lineage>
</organism>
<dbReference type="Pfam" id="PF00201">
    <property type="entry name" value="UDPGT"/>
    <property type="match status" value="1"/>
</dbReference>
<dbReference type="InterPro" id="IPR002213">
    <property type="entry name" value="UDP_glucos_trans"/>
</dbReference>
<evidence type="ECO:0000256" key="5">
    <source>
        <dbReference type="RuleBase" id="RU362057"/>
    </source>
</evidence>
<dbReference type="FunFam" id="3.40.50.2000:FF:000080">
    <property type="entry name" value="Glycosyltransferase"/>
    <property type="match status" value="1"/>
</dbReference>
<dbReference type="CDD" id="cd03784">
    <property type="entry name" value="GT1_Gtf-like"/>
    <property type="match status" value="1"/>
</dbReference>
<dbReference type="PROSITE" id="PS00375">
    <property type="entry name" value="UDPGT"/>
    <property type="match status" value="1"/>
</dbReference>
<accession>W9R0L2</accession>
<dbReference type="InterPro" id="IPR050481">
    <property type="entry name" value="UDP-glycosyltransf_plant"/>
</dbReference>
<comment type="similarity">
    <text evidence="1 4">Belongs to the UDP-glycosyltransferase family.</text>
</comment>
<dbReference type="Gene3D" id="3.40.50.2000">
    <property type="entry name" value="Glycogen Phosphorylase B"/>
    <property type="match status" value="2"/>
</dbReference>
<keyword evidence="2 4" id="KW-0328">Glycosyltransferase</keyword>
<protein>
    <recommendedName>
        <fullName evidence="5">Glycosyltransferase</fullName>
        <ecNumber evidence="5">2.4.1.-</ecNumber>
    </recommendedName>
</protein>
<dbReference type="EC" id="2.4.1.-" evidence="5"/>
<dbReference type="SUPFAM" id="SSF53756">
    <property type="entry name" value="UDP-Glycosyltransferase/glycogen phosphorylase"/>
    <property type="match status" value="1"/>
</dbReference>
<dbReference type="PANTHER" id="PTHR48048:SF45">
    <property type="entry name" value="GLYCOSYLTRANSFERASE"/>
    <property type="match status" value="1"/>
</dbReference>
<evidence type="ECO:0000256" key="1">
    <source>
        <dbReference type="ARBA" id="ARBA00009995"/>
    </source>
</evidence>
<dbReference type="PANTHER" id="PTHR48048">
    <property type="entry name" value="GLYCOSYLTRANSFERASE"/>
    <property type="match status" value="1"/>
</dbReference>
<dbReference type="EMBL" id="KE344097">
    <property type="protein sequence ID" value="EXB53575.1"/>
    <property type="molecule type" value="Genomic_DNA"/>
</dbReference>
<gene>
    <name evidence="6" type="ORF">L484_009315</name>
</gene>